<dbReference type="OrthoDB" id="336885at2759"/>
<comment type="similarity">
    <text evidence="2 6">Belongs to the DNA polymerase alpha subunit B family.</text>
</comment>
<dbReference type="AlphaFoldDB" id="A0A9P6JVZ9"/>
<dbReference type="GO" id="GO:0006270">
    <property type="term" value="P:DNA replication initiation"/>
    <property type="evidence" value="ECO:0007669"/>
    <property type="project" value="TreeGrafter"/>
</dbReference>
<keyword evidence="5 6" id="KW-0539">Nucleus</keyword>
<keyword evidence="4 6" id="KW-0235">DNA replication</keyword>
<evidence type="ECO:0000256" key="3">
    <source>
        <dbReference type="ARBA" id="ARBA00018596"/>
    </source>
</evidence>
<accession>A0A9P6JVZ9</accession>
<feature type="domain" description="DNA polymerase alpha subunit B OB" evidence="8">
    <location>
        <begin position="171"/>
        <end position="283"/>
    </location>
</feature>
<dbReference type="GO" id="GO:0003677">
    <property type="term" value="F:DNA binding"/>
    <property type="evidence" value="ECO:0007669"/>
    <property type="project" value="InterPro"/>
</dbReference>
<comment type="caution">
    <text evidence="9">The sequence shown here is derived from an EMBL/GenBank/DDBJ whole genome shotgun (WGS) entry which is preliminary data.</text>
</comment>
<organism evidence="9 10">
    <name type="scientific">Crepidotus variabilis</name>
    <dbReference type="NCBI Taxonomy" id="179855"/>
    <lineage>
        <taxon>Eukaryota</taxon>
        <taxon>Fungi</taxon>
        <taxon>Dikarya</taxon>
        <taxon>Basidiomycota</taxon>
        <taxon>Agaricomycotina</taxon>
        <taxon>Agaricomycetes</taxon>
        <taxon>Agaricomycetidae</taxon>
        <taxon>Agaricales</taxon>
        <taxon>Agaricineae</taxon>
        <taxon>Crepidotaceae</taxon>
        <taxon>Crepidotus</taxon>
    </lineage>
</organism>
<comment type="function">
    <text evidence="6">Accessory subunit of the DNA polymerase alpha complex (also known as the alpha DNA polymerase-primase complex) which plays an essential role in the initiation of DNA synthesis.</text>
</comment>
<protein>
    <recommendedName>
        <fullName evidence="3 6">DNA polymerase alpha subunit B</fullName>
    </recommendedName>
</protein>
<dbReference type="Pfam" id="PF22062">
    <property type="entry name" value="OB_DPOA2"/>
    <property type="match status" value="1"/>
</dbReference>
<evidence type="ECO:0000256" key="5">
    <source>
        <dbReference type="ARBA" id="ARBA00023242"/>
    </source>
</evidence>
<dbReference type="EMBL" id="MU157826">
    <property type="protein sequence ID" value="KAF9534543.1"/>
    <property type="molecule type" value="Genomic_DNA"/>
</dbReference>
<evidence type="ECO:0000256" key="1">
    <source>
        <dbReference type="ARBA" id="ARBA00004123"/>
    </source>
</evidence>
<evidence type="ECO:0000256" key="4">
    <source>
        <dbReference type="ARBA" id="ARBA00022705"/>
    </source>
</evidence>
<evidence type="ECO:0000313" key="10">
    <source>
        <dbReference type="Proteomes" id="UP000807306"/>
    </source>
</evidence>
<dbReference type="PANTHER" id="PTHR23061:SF12">
    <property type="entry name" value="DNA POLYMERASE ALPHA SUBUNIT B"/>
    <property type="match status" value="1"/>
</dbReference>
<dbReference type="GO" id="GO:0005658">
    <property type="term" value="C:alpha DNA polymerase:primase complex"/>
    <property type="evidence" value="ECO:0007669"/>
    <property type="project" value="TreeGrafter"/>
</dbReference>
<comment type="subcellular location">
    <subcellularLocation>
        <location evidence="1 6">Nucleus</location>
    </subcellularLocation>
</comment>
<proteinExistence type="inferred from homology"/>
<dbReference type="Proteomes" id="UP000807306">
    <property type="component" value="Unassembled WGS sequence"/>
</dbReference>
<reference evidence="9" key="1">
    <citation type="submission" date="2020-11" db="EMBL/GenBank/DDBJ databases">
        <authorList>
            <consortium name="DOE Joint Genome Institute"/>
            <person name="Ahrendt S."/>
            <person name="Riley R."/>
            <person name="Andreopoulos W."/>
            <person name="Labutti K."/>
            <person name="Pangilinan J."/>
            <person name="Ruiz-Duenas F.J."/>
            <person name="Barrasa J.M."/>
            <person name="Sanchez-Garcia M."/>
            <person name="Camarero S."/>
            <person name="Miyauchi S."/>
            <person name="Serrano A."/>
            <person name="Linde D."/>
            <person name="Babiker R."/>
            <person name="Drula E."/>
            <person name="Ayuso-Fernandez I."/>
            <person name="Pacheco R."/>
            <person name="Padilla G."/>
            <person name="Ferreira P."/>
            <person name="Barriuso J."/>
            <person name="Kellner H."/>
            <person name="Castanera R."/>
            <person name="Alfaro M."/>
            <person name="Ramirez L."/>
            <person name="Pisabarro A.G."/>
            <person name="Kuo A."/>
            <person name="Tritt A."/>
            <person name="Lipzen A."/>
            <person name="He G."/>
            <person name="Yan M."/>
            <person name="Ng V."/>
            <person name="Cullen D."/>
            <person name="Martin F."/>
            <person name="Rosso M.-N."/>
            <person name="Henrissat B."/>
            <person name="Hibbett D."/>
            <person name="Martinez A.T."/>
            <person name="Grigoriev I.V."/>
        </authorList>
    </citation>
    <scope>NUCLEOTIDE SEQUENCE</scope>
    <source>
        <strain evidence="9">CBS 506.95</strain>
    </source>
</reference>
<evidence type="ECO:0000259" key="7">
    <source>
        <dbReference type="Pfam" id="PF04042"/>
    </source>
</evidence>
<keyword evidence="10" id="KW-1185">Reference proteome</keyword>
<dbReference type="PIRSF" id="PIRSF018300">
    <property type="entry name" value="DNA_pol_alph_2"/>
    <property type="match status" value="1"/>
</dbReference>
<evidence type="ECO:0000259" key="8">
    <source>
        <dbReference type="Pfam" id="PF22062"/>
    </source>
</evidence>
<evidence type="ECO:0000256" key="6">
    <source>
        <dbReference type="PIRNR" id="PIRNR018300"/>
    </source>
</evidence>
<gene>
    <name evidence="9" type="ORF">CPB83DRAFT_902438</name>
</gene>
<evidence type="ECO:0000256" key="2">
    <source>
        <dbReference type="ARBA" id="ARBA00007299"/>
    </source>
</evidence>
<dbReference type="Pfam" id="PF04042">
    <property type="entry name" value="DNA_pol_E_B"/>
    <property type="match status" value="1"/>
</dbReference>
<dbReference type="PANTHER" id="PTHR23061">
    <property type="entry name" value="DNA POLYMERASE 2 ALPHA 70 KDA SUBUNIT"/>
    <property type="match status" value="1"/>
</dbReference>
<dbReference type="InterPro" id="IPR016722">
    <property type="entry name" value="DNA_pol_alpha_bsu"/>
</dbReference>
<dbReference type="InterPro" id="IPR007185">
    <property type="entry name" value="DNA_pol_a/d/e_bsu"/>
</dbReference>
<evidence type="ECO:0000313" key="9">
    <source>
        <dbReference type="EMBL" id="KAF9534543.1"/>
    </source>
</evidence>
<sequence length="602" mass="65290">MVSAPDIKTIETVFNDGGAMLDEKLAGECASICALYSLSAEDLLYKAQAINYKSSGTSSEITPVTMDTLIAIKKQLTQVHSTKPKAKTQLRNSLMTAQVDRSRLPNQKFAQKLPLTAVKQEYLGESSSSALGGLGSSAANVTFIGPKTGPADKKKRAYRYMYEKISERSTALDFIIDDFAELVKMHYNISELADPSVSTDDEVFIVGRITHDAEVAVSRLAEGAMMIESSRYICGGARIPLKLEPAIKVRAGVSGVGGFGLYPGAIAAFKGKNGGGGYFLATEYISMPPLKPSPAAQGIAPKPDPLAAETSASILLICGPFTADSDLSYRPWRELLKQIKGQEKRPDVLFLVGPFVDSAHPKIKNGDMDVSPSNLIKAHFVDLLKNYLAAWPKSIVVMVPSIRDLASDHAAFPQPELDAQLFGAHPQIHLLPNPARCIINDISFAVTSVDSLFHLRKEEYFKRGVEADSLTATPEDLSADPMANLCRHLLLQRSFYPIFPPPQELSSEINLDVSHSEGAQMIDPETEVDYAPDVLILPSRLKQFAKTIHSTITINPSYLSKGTYASITIAPRSSGQPKDRVKVEILKMETPVPVVAPLASTS</sequence>
<name>A0A9P6JVZ9_9AGAR</name>
<dbReference type="Gene3D" id="3.60.21.60">
    <property type="match status" value="2"/>
</dbReference>
<feature type="domain" description="DNA polymerase alpha/delta/epsilon subunit B" evidence="7">
    <location>
        <begin position="314"/>
        <end position="546"/>
    </location>
</feature>
<dbReference type="InterPro" id="IPR054300">
    <property type="entry name" value="OB_DPOA2"/>
</dbReference>